<keyword evidence="2" id="KW-0597">Phosphoprotein</keyword>
<comment type="subcellular location">
    <subcellularLocation>
        <location evidence="1">Nucleus</location>
    </subcellularLocation>
</comment>
<name>A0A2N1JAU9_9BASI</name>
<keyword evidence="3" id="KW-0677">Repeat</keyword>
<dbReference type="SMART" id="SM01156">
    <property type="entry name" value="DUF1716"/>
    <property type="match status" value="1"/>
</dbReference>
<gene>
    <name evidence="9" type="ORF">MVES_002327</name>
</gene>
<feature type="region of interest" description="Disordered" evidence="7">
    <location>
        <begin position="17"/>
        <end position="78"/>
    </location>
</feature>
<sequence length="626" mass="69880">MDVGKLFNLPSVSSASVNKRKWNAPAGRPLDAIKEPPLADDNGSKRARVDDEDEEGPQFASDNADYFEDDDEEGRFFGGGLTDEQQQILEIMNRDGGQGAEAVQDNSTQLTELRKQLLQLEKTISKNQEMRLKYPDNPQRFIGSEADLDAELRALVVLTTDYARLYPEFVRLNGVGSVLELLSHENADIAGAAIHVLEELTDGDVLDEDLAGDAKLSGVDAMHLLVRTVRESQGLALLVSNLSRFHDRRPSADDVAALANYESDFQGVYYTLSLLENVVALQPDASEELVSTTSILPWLMERIQASHFDQNKAYAGELLAILLHDNTPNRAAFGEQGGVDALLRTIAPFRKRDPTDEEETEFMENCFDALCSALLYDANKKQFLDDEGIELMVLILRDKKQARLRAIKLLDHALGGAYGVASCERLVQALGLKYLFPIFMLPTEAAGKHKHHATSTQDMEHILGIFASLLHNLASDSLPRIRVLAKFVEQQFAKLDRLMELRDATLHRLAVLDRSAAQEKRIWAEQGLDATDQAELLYLRRMESGLYSLQLIDYILAWLAMEDDGAHSHIRMLLKRGNLTFSSILDVLQEYHDLTGQDAMVAVDAAHGGMRKKDIIHALLSYIREL</sequence>
<dbReference type="InterPro" id="IPR011989">
    <property type="entry name" value="ARM-like"/>
</dbReference>
<dbReference type="FunFam" id="1.25.10.10:FF:001136">
    <property type="entry name" value="Beta-catenin-like protein 1"/>
    <property type="match status" value="1"/>
</dbReference>
<feature type="coiled-coil region" evidence="6">
    <location>
        <begin position="103"/>
        <end position="130"/>
    </location>
</feature>
<dbReference type="EMBL" id="KZ454991">
    <property type="protein sequence ID" value="PKI83667.1"/>
    <property type="molecule type" value="Genomic_DNA"/>
</dbReference>
<evidence type="ECO:0000256" key="1">
    <source>
        <dbReference type="ARBA" id="ARBA00004123"/>
    </source>
</evidence>
<accession>A0A2N1JAU9</accession>
<evidence type="ECO:0000313" key="9">
    <source>
        <dbReference type="EMBL" id="PKI83667.1"/>
    </source>
</evidence>
<keyword evidence="10" id="KW-1185">Reference proteome</keyword>
<evidence type="ECO:0000256" key="7">
    <source>
        <dbReference type="SAM" id="MobiDB-lite"/>
    </source>
</evidence>
<evidence type="ECO:0000256" key="3">
    <source>
        <dbReference type="ARBA" id="ARBA00022737"/>
    </source>
</evidence>
<keyword evidence="5" id="KW-0539">Nucleus</keyword>
<evidence type="ECO:0000256" key="6">
    <source>
        <dbReference type="SAM" id="Coils"/>
    </source>
</evidence>
<dbReference type="InterPro" id="IPR039678">
    <property type="entry name" value="CTNNBL1"/>
</dbReference>
<dbReference type="PANTHER" id="PTHR14978">
    <property type="entry name" value="BETA-CATENIN-LIKE PROTEIN 1 NUCLEAR ASSOCIATED PROTEIN"/>
    <property type="match status" value="1"/>
</dbReference>
<evidence type="ECO:0000259" key="8">
    <source>
        <dbReference type="SMART" id="SM01156"/>
    </source>
</evidence>
<dbReference type="GO" id="GO:0005681">
    <property type="term" value="C:spliceosomal complex"/>
    <property type="evidence" value="ECO:0007669"/>
    <property type="project" value="TreeGrafter"/>
</dbReference>
<evidence type="ECO:0000313" key="10">
    <source>
        <dbReference type="Proteomes" id="UP000232875"/>
    </source>
</evidence>
<proteinExistence type="predicted"/>
<protein>
    <recommendedName>
        <fullName evidence="8">Beta-catenin-like protein 1 N-terminal domain-containing protein</fullName>
    </recommendedName>
</protein>
<feature type="domain" description="Beta-catenin-like protein 1 N-terminal" evidence="8">
    <location>
        <begin position="81"/>
        <end position="194"/>
    </location>
</feature>
<dbReference type="SUPFAM" id="SSF48371">
    <property type="entry name" value="ARM repeat"/>
    <property type="match status" value="1"/>
</dbReference>
<dbReference type="Proteomes" id="UP000232875">
    <property type="component" value="Unassembled WGS sequence"/>
</dbReference>
<dbReference type="AlphaFoldDB" id="A0A2N1JAU9"/>
<keyword evidence="4 6" id="KW-0175">Coiled coil</keyword>
<evidence type="ECO:0000256" key="4">
    <source>
        <dbReference type="ARBA" id="ARBA00023054"/>
    </source>
</evidence>
<dbReference type="Pfam" id="PF08216">
    <property type="entry name" value="CTNNBL"/>
    <property type="match status" value="1"/>
</dbReference>
<evidence type="ECO:0000256" key="5">
    <source>
        <dbReference type="ARBA" id="ARBA00023242"/>
    </source>
</evidence>
<dbReference type="InterPro" id="IPR013180">
    <property type="entry name" value="CTNNBL1_N"/>
</dbReference>
<reference evidence="9 10" key="1">
    <citation type="submission" date="2017-10" db="EMBL/GenBank/DDBJ databases">
        <title>A novel species of cold-tolerant Malassezia isolated from bats.</title>
        <authorList>
            <person name="Lorch J.M."/>
            <person name="Palmer J.M."/>
            <person name="Vanderwolf K.J."/>
            <person name="Schmidt K.Z."/>
            <person name="Verant M.L."/>
            <person name="Weller T.J."/>
            <person name="Blehert D.S."/>
        </authorList>
    </citation>
    <scope>NUCLEOTIDE SEQUENCE [LARGE SCALE GENOMIC DNA]</scope>
    <source>
        <strain evidence="9 10">NWHC:44797-103</strain>
    </source>
</reference>
<evidence type="ECO:0000256" key="2">
    <source>
        <dbReference type="ARBA" id="ARBA00022553"/>
    </source>
</evidence>
<dbReference type="STRING" id="2020962.A0A2N1JAU9"/>
<dbReference type="InterPro" id="IPR016024">
    <property type="entry name" value="ARM-type_fold"/>
</dbReference>
<dbReference type="GO" id="GO:0010467">
    <property type="term" value="P:gene expression"/>
    <property type="evidence" value="ECO:0007669"/>
    <property type="project" value="UniProtKB-ARBA"/>
</dbReference>
<dbReference type="PANTHER" id="PTHR14978:SF0">
    <property type="entry name" value="BETA-CATENIN-LIKE PROTEIN 1"/>
    <property type="match status" value="1"/>
</dbReference>
<dbReference type="OrthoDB" id="1898821at2759"/>
<organism evidence="9 10">
    <name type="scientific">Malassezia vespertilionis</name>
    <dbReference type="NCBI Taxonomy" id="2020962"/>
    <lineage>
        <taxon>Eukaryota</taxon>
        <taxon>Fungi</taxon>
        <taxon>Dikarya</taxon>
        <taxon>Basidiomycota</taxon>
        <taxon>Ustilaginomycotina</taxon>
        <taxon>Malasseziomycetes</taxon>
        <taxon>Malasseziales</taxon>
        <taxon>Malasseziaceae</taxon>
        <taxon>Malassezia</taxon>
    </lineage>
</organism>
<dbReference type="Gene3D" id="1.25.10.10">
    <property type="entry name" value="Leucine-rich Repeat Variant"/>
    <property type="match status" value="1"/>
</dbReference>